<dbReference type="InterPro" id="IPR021911">
    <property type="entry name" value="ATAD3_N"/>
</dbReference>
<evidence type="ECO:0000313" key="11">
    <source>
        <dbReference type="Proteomes" id="UP000682877"/>
    </source>
</evidence>
<evidence type="ECO:0000256" key="1">
    <source>
        <dbReference type="ARBA" id="ARBA00004123"/>
    </source>
</evidence>
<dbReference type="GO" id="GO:0008270">
    <property type="term" value="F:zinc ion binding"/>
    <property type="evidence" value="ECO:0007669"/>
    <property type="project" value="TreeGrafter"/>
</dbReference>
<dbReference type="FunFam" id="3.40.50.300:FF:000595">
    <property type="entry name" value="ATPase family AAA domain-containing protein 3"/>
    <property type="match status" value="1"/>
</dbReference>
<dbReference type="GO" id="GO:0007005">
    <property type="term" value="P:mitochondrion organization"/>
    <property type="evidence" value="ECO:0007669"/>
    <property type="project" value="TreeGrafter"/>
</dbReference>
<evidence type="ECO:0000256" key="2">
    <source>
        <dbReference type="ARBA" id="ARBA00022741"/>
    </source>
</evidence>
<dbReference type="SMART" id="SM00717">
    <property type="entry name" value="SANT"/>
    <property type="match status" value="1"/>
</dbReference>
<feature type="region of interest" description="Disordered" evidence="7">
    <location>
        <begin position="113"/>
        <end position="147"/>
    </location>
</feature>
<dbReference type="InterPro" id="IPR001005">
    <property type="entry name" value="SANT/Myb"/>
</dbReference>
<dbReference type="GO" id="GO:0005739">
    <property type="term" value="C:mitochondrion"/>
    <property type="evidence" value="ECO:0007669"/>
    <property type="project" value="TreeGrafter"/>
</dbReference>
<feature type="domain" description="SANT" evidence="9">
    <location>
        <begin position="6"/>
        <end position="61"/>
    </location>
</feature>
<organism evidence="10 11">
    <name type="scientific">Arabidopsis arenosa</name>
    <name type="common">Sand rock-cress</name>
    <name type="synonym">Cardaminopsis arenosa</name>
    <dbReference type="NCBI Taxonomy" id="38785"/>
    <lineage>
        <taxon>Eukaryota</taxon>
        <taxon>Viridiplantae</taxon>
        <taxon>Streptophyta</taxon>
        <taxon>Embryophyta</taxon>
        <taxon>Tracheophyta</taxon>
        <taxon>Spermatophyta</taxon>
        <taxon>Magnoliopsida</taxon>
        <taxon>eudicotyledons</taxon>
        <taxon>Gunneridae</taxon>
        <taxon>Pentapetalae</taxon>
        <taxon>rosids</taxon>
        <taxon>malvids</taxon>
        <taxon>Brassicales</taxon>
        <taxon>Brassicaceae</taxon>
        <taxon>Camelineae</taxon>
        <taxon>Arabidopsis</taxon>
    </lineage>
</organism>
<dbReference type="Pfam" id="PF02987">
    <property type="entry name" value="LEA_4"/>
    <property type="match status" value="2"/>
</dbReference>
<dbReference type="Gene3D" id="1.10.10.60">
    <property type="entry name" value="Homeodomain-like"/>
    <property type="match status" value="1"/>
</dbReference>
<dbReference type="Pfam" id="PF00249">
    <property type="entry name" value="Myb_DNA-binding"/>
    <property type="match status" value="1"/>
</dbReference>
<feature type="domain" description="Myb-like" evidence="8">
    <location>
        <begin position="3"/>
        <end position="57"/>
    </location>
</feature>
<dbReference type="SUPFAM" id="SSF52540">
    <property type="entry name" value="P-loop containing nucleoside triphosphate hydrolases"/>
    <property type="match status" value="1"/>
</dbReference>
<feature type="region of interest" description="Disordered" evidence="7">
    <location>
        <begin position="234"/>
        <end position="254"/>
    </location>
</feature>
<dbReference type="InterPro" id="IPR009057">
    <property type="entry name" value="Homeodomain-like_sf"/>
</dbReference>
<evidence type="ECO:0000256" key="3">
    <source>
        <dbReference type="ARBA" id="ARBA00022840"/>
    </source>
</evidence>
<dbReference type="InterPro" id="IPR027417">
    <property type="entry name" value="P-loop_NTPase"/>
</dbReference>
<dbReference type="PROSITE" id="PS00674">
    <property type="entry name" value="AAA"/>
    <property type="match status" value="1"/>
</dbReference>
<dbReference type="Proteomes" id="UP000682877">
    <property type="component" value="Chromosome 3"/>
</dbReference>
<keyword evidence="2" id="KW-0547">Nucleotide-binding</keyword>
<dbReference type="FunFam" id="1.10.10.60:FF:000154">
    <property type="entry name" value="Transcription factor SRM1"/>
    <property type="match status" value="1"/>
</dbReference>
<keyword evidence="4" id="KW-0805">Transcription regulation</keyword>
<dbReference type="InterPro" id="IPR003593">
    <property type="entry name" value="AAA+_ATPase"/>
</dbReference>
<feature type="compositionally biased region" description="Basic and acidic residues" evidence="7">
    <location>
        <begin position="122"/>
        <end position="139"/>
    </location>
</feature>
<keyword evidence="5" id="KW-0804">Transcription</keyword>
<dbReference type="PANTHER" id="PTHR23075">
    <property type="entry name" value="PUTATIVE ATP-ASE"/>
    <property type="match status" value="1"/>
</dbReference>
<protein>
    <submittedName>
        <fullName evidence="10">Uncharacterized protein</fullName>
    </submittedName>
</protein>
<dbReference type="CDD" id="cd00167">
    <property type="entry name" value="SANT"/>
    <property type="match status" value="1"/>
</dbReference>
<dbReference type="SUPFAM" id="SSF46689">
    <property type="entry name" value="Homeodomain-like"/>
    <property type="match status" value="1"/>
</dbReference>
<dbReference type="EMBL" id="LR999453">
    <property type="protein sequence ID" value="CAE5988229.1"/>
    <property type="molecule type" value="Genomic_DNA"/>
</dbReference>
<dbReference type="GO" id="GO:0016887">
    <property type="term" value="F:ATP hydrolysis activity"/>
    <property type="evidence" value="ECO:0007669"/>
    <property type="project" value="InterPro"/>
</dbReference>
<dbReference type="SMART" id="SM00382">
    <property type="entry name" value="AAA"/>
    <property type="match status" value="1"/>
</dbReference>
<evidence type="ECO:0000313" key="10">
    <source>
        <dbReference type="EMBL" id="CAE5988229.1"/>
    </source>
</evidence>
<accession>A0A8S2A074</accession>
<evidence type="ECO:0000256" key="6">
    <source>
        <dbReference type="ARBA" id="ARBA00023242"/>
    </source>
</evidence>
<dbReference type="Gene3D" id="3.40.50.300">
    <property type="entry name" value="P-loop containing nucleotide triphosphate hydrolases"/>
    <property type="match status" value="1"/>
</dbReference>
<dbReference type="Gene3D" id="6.10.140.1430">
    <property type="match status" value="3"/>
</dbReference>
<dbReference type="GO" id="GO:0005524">
    <property type="term" value="F:ATP binding"/>
    <property type="evidence" value="ECO:0007669"/>
    <property type="project" value="UniProtKB-KW"/>
</dbReference>
<dbReference type="InterPro" id="IPR017884">
    <property type="entry name" value="SANT_dom"/>
</dbReference>
<gene>
    <name evidence="10" type="ORF">AARE701A_LOCUS8879</name>
</gene>
<keyword evidence="11" id="KW-1185">Reference proteome</keyword>
<dbReference type="InterPro" id="IPR004238">
    <property type="entry name" value="ECP63-like_dom"/>
</dbReference>
<feature type="compositionally biased region" description="Basic and acidic residues" evidence="7">
    <location>
        <begin position="234"/>
        <end position="246"/>
    </location>
</feature>
<dbReference type="Pfam" id="PF00004">
    <property type="entry name" value="AAA"/>
    <property type="match status" value="1"/>
</dbReference>
<sequence>MASSSISNSSWTAKEDKQFEMALAKYDKETPDRWQKIARAVGGKSTEEVKRHYELLLRDVNDIESGRYPQPSRISMAASRLCSAAAIAAAFTSMSMSQNRAYADSRFRFPFFSSSPPAEESPTDHKSSSETKPDSDEPKGSGFDPESLERGAKALREINSSPHSKQVFDLMRKQEKTRLAELAAEKEHNEAIQAQKDIERQRKLAEDQRNLVQQQAQAKAQMLRYEDELARKRLQTDNEAQRRHNAELVSMQEESSIRKEKARIATEQQIQAQQRQTEKERAELERETIRVKAMAEAEGRAHEAKLTEEQNRRMLLDKINGEKEKWLAAINTTFSHIEGGVRTLLTDRSKLIMTVGGVTALAAGVYTTREGARVTWGYINRILGQPSLIRESSMGRFPWAGSVSQFKNKLSTAAGAAASAEGEKPLENVILHRSLKTRIERLARATANTKSHKAPFRNMMFYGPPGTGKTLVAREIARKSGLDYAMMTGGDVAPLGAQAVTKIHEIFDWAKKSNKGLLLFIDEADAFLCERNSTYMSEAQRSALNALLFRTGDQSRDIVLVLATNRPGDLDSAVTDRIDEVIEFPLPGEEERFKLLKLYLNKYLMGEDKKGEKDSNLKWINSFKKKKSQKITIEGDLTDEVIKEAAKKTEGFSGREIAKLVAGVQAAVYGRPDCVLDSQLFEEIVDYKIEEHHQRIRLATEVVVLTWQEGVLGKWAESTAKEKTGSWAGWVSDKITTGFGTKKEETGIYQKTKEEARKAARAAENYAYDKAQYVKDSAYDNAGYAKDFAENKAQYAKDFAYDKAGDAKNIAYENAGYAKDFAYDKASDAKDMAYEKAGYAKDFAYDKAGNAKDMAYEKAGYAKDFAYDKGGYAKDFAYDKAGNAKDMAYEKVGNAKDMAYEKAENVKDFTYDKVGAAYGSAQSMMDSGYEKAGDAKDMAYEKAGYAKDMAYEKAGIAKDMAHEKAENAKDIAHEKAGDAYGSAQKLMDSGYDKVGNAKDIAYEKAGNVKDMAYEKAGNAKDVAYEKAGIAKDMAYDKVGNAKDMAYEKVGSAYGSAQKAKDSGYEKAGEAKDFAYKKAGNAKDIAYEKAQDAKDFAYDKAGYGYEKTGDVIRMATDKSGEAYEGAKEKSKSAKDMAADKAGRAMEYGKDKATEAMDESVDYMKEKSHKAKDGAARGFEEAMEKVGEKYGAAKESTKYAYETAKKKASQVAGEIRDRYAEL</sequence>
<evidence type="ECO:0000256" key="5">
    <source>
        <dbReference type="ARBA" id="ARBA00023163"/>
    </source>
</evidence>
<dbReference type="InterPro" id="IPR003960">
    <property type="entry name" value="ATPase_AAA_CS"/>
</dbReference>
<evidence type="ECO:0000259" key="8">
    <source>
        <dbReference type="PROSITE" id="PS50090"/>
    </source>
</evidence>
<dbReference type="PROSITE" id="PS51293">
    <property type="entry name" value="SANT"/>
    <property type="match status" value="1"/>
</dbReference>
<evidence type="ECO:0000256" key="7">
    <source>
        <dbReference type="SAM" id="MobiDB-lite"/>
    </source>
</evidence>
<comment type="subcellular location">
    <subcellularLocation>
        <location evidence="1">Nucleus</location>
    </subcellularLocation>
</comment>
<dbReference type="GO" id="GO:0005634">
    <property type="term" value="C:nucleus"/>
    <property type="evidence" value="ECO:0007669"/>
    <property type="project" value="UniProtKB-SubCell"/>
</dbReference>
<evidence type="ECO:0000259" key="9">
    <source>
        <dbReference type="PROSITE" id="PS51293"/>
    </source>
</evidence>
<keyword evidence="6" id="KW-0539">Nucleus</keyword>
<dbReference type="PROSITE" id="PS50090">
    <property type="entry name" value="MYB_LIKE"/>
    <property type="match status" value="1"/>
</dbReference>
<dbReference type="AlphaFoldDB" id="A0A8S2A074"/>
<evidence type="ECO:0000256" key="4">
    <source>
        <dbReference type="ARBA" id="ARBA00023015"/>
    </source>
</evidence>
<proteinExistence type="predicted"/>
<dbReference type="Pfam" id="PF12037">
    <property type="entry name" value="ATAD3_N"/>
    <property type="match status" value="1"/>
</dbReference>
<dbReference type="InterPro" id="IPR003959">
    <property type="entry name" value="ATPase_AAA_core"/>
</dbReference>
<dbReference type="PANTHER" id="PTHR23075:SF13">
    <property type="entry name" value="AAA-TYPE ATPASE FAMILY PROTEIN"/>
    <property type="match status" value="1"/>
</dbReference>
<keyword evidence="3" id="KW-0067">ATP-binding</keyword>
<name>A0A8S2A074_ARAAE</name>
<reference evidence="10" key="1">
    <citation type="submission" date="2021-01" db="EMBL/GenBank/DDBJ databases">
        <authorList>
            <person name="Bezrukov I."/>
        </authorList>
    </citation>
    <scope>NUCLEOTIDE SEQUENCE</scope>
</reference>